<dbReference type="SMART" id="SM00408">
    <property type="entry name" value="IGc2"/>
    <property type="match status" value="1"/>
</dbReference>
<evidence type="ECO:0000313" key="10">
    <source>
        <dbReference type="EMBL" id="CAH0559946.1"/>
    </source>
</evidence>
<reference evidence="10" key="1">
    <citation type="submission" date="2021-12" db="EMBL/GenBank/DDBJ databases">
        <authorList>
            <person name="King R."/>
        </authorList>
    </citation>
    <scope>NUCLEOTIDE SEQUENCE</scope>
</reference>
<evidence type="ECO:0000256" key="3">
    <source>
        <dbReference type="ARBA" id="ARBA00022737"/>
    </source>
</evidence>
<dbReference type="InterPro" id="IPR003598">
    <property type="entry name" value="Ig_sub2"/>
</dbReference>
<dbReference type="Gene3D" id="2.60.40.10">
    <property type="entry name" value="Immunoglobulins"/>
    <property type="match status" value="1"/>
</dbReference>
<feature type="domain" description="Ig-like" evidence="9">
    <location>
        <begin position="259"/>
        <end position="357"/>
    </location>
</feature>
<dbReference type="GO" id="GO:0071944">
    <property type="term" value="C:cell periphery"/>
    <property type="evidence" value="ECO:0007669"/>
    <property type="project" value="UniProtKB-ARBA"/>
</dbReference>
<evidence type="ECO:0000256" key="6">
    <source>
        <dbReference type="SAM" id="MobiDB-lite"/>
    </source>
</evidence>
<keyword evidence="3" id="KW-0677">Repeat</keyword>
<feature type="region of interest" description="Disordered" evidence="6">
    <location>
        <begin position="408"/>
        <end position="437"/>
    </location>
</feature>
<proteinExistence type="predicted"/>
<dbReference type="PROSITE" id="PS51450">
    <property type="entry name" value="LRR"/>
    <property type="match status" value="2"/>
</dbReference>
<keyword evidence="7" id="KW-0472">Membrane</keyword>
<dbReference type="SMART" id="SM00369">
    <property type="entry name" value="LRR_TYP"/>
    <property type="match status" value="5"/>
</dbReference>
<organism evidence="10 11">
    <name type="scientific">Brassicogethes aeneus</name>
    <name type="common">Rape pollen beetle</name>
    <name type="synonym">Meligethes aeneus</name>
    <dbReference type="NCBI Taxonomy" id="1431903"/>
    <lineage>
        <taxon>Eukaryota</taxon>
        <taxon>Metazoa</taxon>
        <taxon>Ecdysozoa</taxon>
        <taxon>Arthropoda</taxon>
        <taxon>Hexapoda</taxon>
        <taxon>Insecta</taxon>
        <taxon>Pterygota</taxon>
        <taxon>Neoptera</taxon>
        <taxon>Endopterygota</taxon>
        <taxon>Coleoptera</taxon>
        <taxon>Polyphaga</taxon>
        <taxon>Cucujiformia</taxon>
        <taxon>Nitidulidae</taxon>
        <taxon>Meligethinae</taxon>
        <taxon>Brassicogethes</taxon>
    </lineage>
</organism>
<keyword evidence="5" id="KW-0325">Glycoprotein</keyword>
<dbReference type="InterPro" id="IPR001611">
    <property type="entry name" value="Leu-rich_rpt"/>
</dbReference>
<dbReference type="InterPro" id="IPR007110">
    <property type="entry name" value="Ig-like_dom"/>
</dbReference>
<protein>
    <recommendedName>
        <fullName evidence="9">Ig-like domain-containing protein</fullName>
    </recommendedName>
</protein>
<dbReference type="OrthoDB" id="643377at2759"/>
<name>A0A9P0BCK4_BRAAE</name>
<dbReference type="SMART" id="SM00082">
    <property type="entry name" value="LRRCT"/>
    <property type="match status" value="1"/>
</dbReference>
<keyword evidence="1" id="KW-0433">Leucine-rich repeat</keyword>
<feature type="region of interest" description="Disordered" evidence="6">
    <location>
        <begin position="631"/>
        <end position="674"/>
    </location>
</feature>
<evidence type="ECO:0000256" key="2">
    <source>
        <dbReference type="ARBA" id="ARBA00022729"/>
    </source>
</evidence>
<keyword evidence="4" id="KW-1015">Disulfide bond</keyword>
<dbReference type="Pfam" id="PF13855">
    <property type="entry name" value="LRR_8"/>
    <property type="match status" value="1"/>
</dbReference>
<dbReference type="CDD" id="cd00096">
    <property type="entry name" value="Ig"/>
    <property type="match status" value="1"/>
</dbReference>
<evidence type="ECO:0000256" key="1">
    <source>
        <dbReference type="ARBA" id="ARBA00022614"/>
    </source>
</evidence>
<keyword evidence="11" id="KW-1185">Reference proteome</keyword>
<evidence type="ECO:0000256" key="4">
    <source>
        <dbReference type="ARBA" id="ARBA00023157"/>
    </source>
</evidence>
<dbReference type="InterPro" id="IPR000483">
    <property type="entry name" value="Cys-rich_flank_reg_C"/>
</dbReference>
<keyword evidence="2 8" id="KW-0732">Signal</keyword>
<keyword evidence="7" id="KW-1133">Transmembrane helix</keyword>
<dbReference type="PANTHER" id="PTHR24366:SF151">
    <property type="entry name" value="KEKKON 2"/>
    <property type="match status" value="1"/>
</dbReference>
<gene>
    <name evidence="10" type="ORF">MELIAE_LOCUS9806</name>
</gene>
<dbReference type="InterPro" id="IPR013098">
    <property type="entry name" value="Ig_I-set"/>
</dbReference>
<dbReference type="PANTHER" id="PTHR24366">
    <property type="entry name" value="IG(IMMUNOGLOBULIN) AND LRR(LEUCINE RICH REPEAT) DOMAINS"/>
    <property type="match status" value="1"/>
</dbReference>
<dbReference type="InterPro" id="IPR003591">
    <property type="entry name" value="Leu-rich_rpt_typical-subtyp"/>
</dbReference>
<dbReference type="FunFam" id="3.80.10.10:FF:000082">
    <property type="entry name" value="Leucine-rich repeat-containing 24"/>
    <property type="match status" value="1"/>
</dbReference>
<feature type="transmembrane region" description="Helical" evidence="7">
    <location>
        <begin position="375"/>
        <end position="399"/>
    </location>
</feature>
<evidence type="ECO:0000313" key="11">
    <source>
        <dbReference type="Proteomes" id="UP001154078"/>
    </source>
</evidence>
<dbReference type="InterPro" id="IPR032675">
    <property type="entry name" value="LRR_dom_sf"/>
</dbReference>
<evidence type="ECO:0000259" key="9">
    <source>
        <dbReference type="PROSITE" id="PS50835"/>
    </source>
</evidence>
<keyword evidence="7" id="KW-0812">Transmembrane</keyword>
<sequence>MFSKALLVFLCVHLGCRTSWACGKSCACKWKNGKQTIECSNRNLDAIPSGFSADMQVLEFSGNRLPELPAEFLLKVQLVNLQRIFLSNCNIRAIHEEAFKGLANLVELDLSNNFIERVPTEAFKFCPALMRLTLNYNPIHALQKFSFNYLTYLNTLELSNCSLFEVEAGAFQGLHSLEWLHLDGNRLKTIPGRKTLPDNIKGVELQHNAWECDCHIQDLHGWLVNFNVPMSSEPMCKGPSRLSGRVIKSIPTADLACLPDVSPTSFYLELSEGKNVSLLCHVHANPEATVSWWFQGRILQNNTPVAPGLHLIYYVEEGPEKKRSELFIYNADADDNGTYVCNAENAAGSTHTNFTVKILLKEDPIVIIVSLPIEYFLVVVGAAAVLGLMIVVVLVVLIFKCHRNRCREEKRKKPTSKPELQDEELEGSAREVNTTTDSDDMIKYGVQPCESSLSPVANQIRSPSSLRRYQLEQNPDLINGTESNLGYRRDGDGADQQGMCKLLETTGLRNIRCVLDSQGYPIDYGLPKLAYRKTSNENYYRTLPCKRLKRHSAANPINRFSREAEYLSRSLDYDYQANVRYTATGYPPPKLDIMGGDLAPSSLPCCSSELPPRFVAANLHAAKDPASGEKRCASAQTESVESGGGCLNTRNDVVNDVLTESPDEGYEGEPPVVV</sequence>
<accession>A0A9P0BCK4</accession>
<feature type="chain" id="PRO_5040254211" description="Ig-like domain-containing protein" evidence="8">
    <location>
        <begin position="22"/>
        <end position="674"/>
    </location>
</feature>
<dbReference type="Gene3D" id="3.80.10.10">
    <property type="entry name" value="Ribonuclease Inhibitor"/>
    <property type="match status" value="2"/>
</dbReference>
<dbReference type="PROSITE" id="PS50835">
    <property type="entry name" value="IG_LIKE"/>
    <property type="match status" value="1"/>
</dbReference>
<dbReference type="SMART" id="SM00409">
    <property type="entry name" value="IG"/>
    <property type="match status" value="1"/>
</dbReference>
<dbReference type="AlphaFoldDB" id="A0A9P0BCK4"/>
<dbReference type="SUPFAM" id="SSF48726">
    <property type="entry name" value="Immunoglobulin"/>
    <property type="match status" value="1"/>
</dbReference>
<dbReference type="InterPro" id="IPR036179">
    <property type="entry name" value="Ig-like_dom_sf"/>
</dbReference>
<dbReference type="Pfam" id="PF07679">
    <property type="entry name" value="I-set"/>
    <property type="match status" value="1"/>
</dbReference>
<evidence type="ECO:0000256" key="7">
    <source>
        <dbReference type="SAM" id="Phobius"/>
    </source>
</evidence>
<evidence type="ECO:0000256" key="5">
    <source>
        <dbReference type="ARBA" id="ARBA00023180"/>
    </source>
</evidence>
<evidence type="ECO:0000256" key="8">
    <source>
        <dbReference type="SAM" id="SignalP"/>
    </source>
</evidence>
<dbReference type="Proteomes" id="UP001154078">
    <property type="component" value="Chromosome 7"/>
</dbReference>
<dbReference type="InterPro" id="IPR003599">
    <property type="entry name" value="Ig_sub"/>
</dbReference>
<feature type="signal peptide" evidence="8">
    <location>
        <begin position="1"/>
        <end position="21"/>
    </location>
</feature>
<dbReference type="EMBL" id="OV121138">
    <property type="protein sequence ID" value="CAH0559946.1"/>
    <property type="molecule type" value="Genomic_DNA"/>
</dbReference>
<dbReference type="InterPro" id="IPR013783">
    <property type="entry name" value="Ig-like_fold"/>
</dbReference>
<dbReference type="SUPFAM" id="SSF52058">
    <property type="entry name" value="L domain-like"/>
    <property type="match status" value="1"/>
</dbReference>